<gene>
    <name evidence="2" type="ORF">Pfra01_000511500</name>
</gene>
<organism evidence="2 3">
    <name type="scientific">Phytophthora fragariaefolia</name>
    <dbReference type="NCBI Taxonomy" id="1490495"/>
    <lineage>
        <taxon>Eukaryota</taxon>
        <taxon>Sar</taxon>
        <taxon>Stramenopiles</taxon>
        <taxon>Oomycota</taxon>
        <taxon>Peronosporomycetes</taxon>
        <taxon>Peronosporales</taxon>
        <taxon>Peronosporaceae</taxon>
        <taxon>Phytophthora</taxon>
    </lineage>
</organism>
<dbReference type="AlphaFoldDB" id="A0A9W6U707"/>
<comment type="caution">
    <text evidence="2">The sequence shown here is derived from an EMBL/GenBank/DDBJ whole genome shotgun (WGS) entry which is preliminary data.</text>
</comment>
<evidence type="ECO:0000313" key="3">
    <source>
        <dbReference type="Proteomes" id="UP001165121"/>
    </source>
</evidence>
<proteinExistence type="predicted"/>
<accession>A0A9W6U707</accession>
<name>A0A9W6U707_9STRA</name>
<evidence type="ECO:0000313" key="2">
    <source>
        <dbReference type="EMBL" id="GMF26698.1"/>
    </source>
</evidence>
<feature type="region of interest" description="Disordered" evidence="1">
    <location>
        <begin position="473"/>
        <end position="513"/>
    </location>
</feature>
<protein>
    <submittedName>
        <fullName evidence="2">Unnamed protein product</fullName>
    </submittedName>
</protein>
<sequence>MATKPTQLIRAKSLDRSCQRHRHDSRAWRLGRVQAGASPSSGQGASSRAPLDELAAAAARAPRAPLASPSTAPAALLASLPPTDDFDFDPGLMEPFLLLDDEGVLVGSRGALSPAPARSDVVIGEEVVNQAAVLASPALPLTIPGIVASSPVDGPVRTLQRLRLDPPSSPPSGPTLRSATATVQFRRPDVEAGVVAPVEPSPPVEAQMVVYHDEPLSQHPARHPGNNHRNYYDPAAPWDPTREYGFSYFLDRHGDPPNRSYLVKWDTKPLKLTCVWEEQLAGYPELKDHVDQWVAAGRPGTFYRFADVHFGGAGASATGRCFMETLHAACYHLDNPSLIAEDHWERFEKQHKRVMTYGVKREDMAEFFKFLERDCVPLDYAELYQSRQIDSLNSLADLVAFVRRKKLERGCYLVCAGQHRLDHCFVLVVRLHRGPLMAYDVWEEFEDPPCWIEPLTNIKWIDTVKAIYRIKQGPKLEPPRGKRLTKTDKKRARKAAAKSAKNAKKRAKKRNQG</sequence>
<evidence type="ECO:0000256" key="1">
    <source>
        <dbReference type="SAM" id="MobiDB-lite"/>
    </source>
</evidence>
<dbReference type="Proteomes" id="UP001165121">
    <property type="component" value="Unassembled WGS sequence"/>
</dbReference>
<feature type="compositionally biased region" description="Low complexity" evidence="1">
    <location>
        <begin position="34"/>
        <end position="51"/>
    </location>
</feature>
<dbReference type="EMBL" id="BSXT01000409">
    <property type="protein sequence ID" value="GMF26698.1"/>
    <property type="molecule type" value="Genomic_DNA"/>
</dbReference>
<keyword evidence="3" id="KW-1185">Reference proteome</keyword>
<dbReference type="OrthoDB" id="126846at2759"/>
<feature type="region of interest" description="Disordered" evidence="1">
    <location>
        <begin position="1"/>
        <end position="51"/>
    </location>
</feature>
<feature type="compositionally biased region" description="Basic residues" evidence="1">
    <location>
        <begin position="481"/>
        <end position="513"/>
    </location>
</feature>
<reference evidence="2" key="1">
    <citation type="submission" date="2023-04" db="EMBL/GenBank/DDBJ databases">
        <title>Phytophthora fragariaefolia NBRC 109709.</title>
        <authorList>
            <person name="Ichikawa N."/>
            <person name="Sato H."/>
            <person name="Tonouchi N."/>
        </authorList>
    </citation>
    <scope>NUCLEOTIDE SEQUENCE</scope>
    <source>
        <strain evidence="2">NBRC 109709</strain>
    </source>
</reference>